<evidence type="ECO:0000313" key="3">
    <source>
        <dbReference type="Proteomes" id="UP000007264"/>
    </source>
</evidence>
<feature type="compositionally biased region" description="Basic and acidic residues" evidence="1">
    <location>
        <begin position="22"/>
        <end position="32"/>
    </location>
</feature>
<feature type="region of interest" description="Disordered" evidence="1">
    <location>
        <begin position="1"/>
        <end position="130"/>
    </location>
</feature>
<reference evidence="2 3" key="1">
    <citation type="journal article" date="2012" name="Genome Biol.">
        <title>The genome of the polar eukaryotic microalga coccomyxa subellipsoidea reveals traits of cold adaptation.</title>
        <authorList>
            <person name="Blanc G."/>
            <person name="Agarkova I."/>
            <person name="Grimwood J."/>
            <person name="Kuo A."/>
            <person name="Brueggeman A."/>
            <person name="Dunigan D."/>
            <person name="Gurnon J."/>
            <person name="Ladunga I."/>
            <person name="Lindquist E."/>
            <person name="Lucas S."/>
            <person name="Pangilinan J."/>
            <person name="Proschold T."/>
            <person name="Salamov A."/>
            <person name="Schmutz J."/>
            <person name="Weeks D."/>
            <person name="Yamada T."/>
            <person name="Claverie J.M."/>
            <person name="Grigoriev I."/>
            <person name="Van Etten J."/>
            <person name="Lomsadze A."/>
            <person name="Borodovsky M."/>
        </authorList>
    </citation>
    <scope>NUCLEOTIDE SEQUENCE [LARGE SCALE GENOMIC DNA]</scope>
    <source>
        <strain evidence="2 3">C-169</strain>
    </source>
</reference>
<sequence length="158" mass="17560">MGASDVSSEVSSGATSASNSDTDVRQKARELDPDGSLPPPSRSEASAQGDAATDASADPPRERSQLISSEDGSDTSRRKRRKKEKKEKKDKSLKLKKKKKSKSKDKDKKKKRKSEGKDKDKGPVQLSKIRLKIDKTKEDIEAEKKRRDLLASLNEMYN</sequence>
<dbReference type="AlphaFoldDB" id="I0YUN9"/>
<dbReference type="OrthoDB" id="8964048at2759"/>
<evidence type="ECO:0000313" key="2">
    <source>
        <dbReference type="EMBL" id="EIE22108.1"/>
    </source>
</evidence>
<evidence type="ECO:0000256" key="1">
    <source>
        <dbReference type="SAM" id="MobiDB-lite"/>
    </source>
</evidence>
<feature type="compositionally biased region" description="Low complexity" evidence="1">
    <location>
        <begin position="1"/>
        <end position="21"/>
    </location>
</feature>
<protein>
    <submittedName>
        <fullName evidence="2">Uncharacterized protein</fullName>
    </submittedName>
</protein>
<name>I0YUN9_COCSC</name>
<accession>I0YUN9</accession>
<dbReference type="KEGG" id="csl:COCSUDRAFT_55806"/>
<dbReference type="GeneID" id="17040094"/>
<comment type="caution">
    <text evidence="2">The sequence shown here is derived from an EMBL/GenBank/DDBJ whole genome shotgun (WGS) entry which is preliminary data.</text>
</comment>
<feature type="compositionally biased region" description="Basic residues" evidence="1">
    <location>
        <begin position="94"/>
        <end position="114"/>
    </location>
</feature>
<proteinExistence type="predicted"/>
<dbReference type="EMBL" id="AGSI01000010">
    <property type="protein sequence ID" value="EIE22108.1"/>
    <property type="molecule type" value="Genomic_DNA"/>
</dbReference>
<keyword evidence="3" id="KW-1185">Reference proteome</keyword>
<gene>
    <name evidence="2" type="ORF">COCSUDRAFT_55806</name>
</gene>
<dbReference type="RefSeq" id="XP_005646652.1">
    <property type="nucleotide sequence ID" value="XM_005646595.1"/>
</dbReference>
<dbReference type="Proteomes" id="UP000007264">
    <property type="component" value="Unassembled WGS sequence"/>
</dbReference>
<feature type="compositionally biased region" description="Basic residues" evidence="1">
    <location>
        <begin position="77"/>
        <end position="86"/>
    </location>
</feature>
<organism evidence="2 3">
    <name type="scientific">Coccomyxa subellipsoidea (strain C-169)</name>
    <name type="common">Green microalga</name>
    <dbReference type="NCBI Taxonomy" id="574566"/>
    <lineage>
        <taxon>Eukaryota</taxon>
        <taxon>Viridiplantae</taxon>
        <taxon>Chlorophyta</taxon>
        <taxon>core chlorophytes</taxon>
        <taxon>Trebouxiophyceae</taxon>
        <taxon>Trebouxiophyceae incertae sedis</taxon>
        <taxon>Coccomyxaceae</taxon>
        <taxon>Coccomyxa</taxon>
        <taxon>Coccomyxa subellipsoidea</taxon>
    </lineage>
</organism>